<dbReference type="GO" id="GO:0003779">
    <property type="term" value="F:actin binding"/>
    <property type="evidence" value="ECO:0007669"/>
    <property type="project" value="UniProtKB-KW"/>
</dbReference>
<dbReference type="SMART" id="SM00392">
    <property type="entry name" value="PROF"/>
    <property type="match status" value="1"/>
</dbReference>
<proteinExistence type="predicted"/>
<dbReference type="PANTHER" id="PTHR13936">
    <property type="entry name" value="PROFILIN"/>
    <property type="match status" value="1"/>
</dbReference>
<evidence type="ECO:0000313" key="6">
    <source>
        <dbReference type="Proteomes" id="UP000291022"/>
    </source>
</evidence>
<keyword evidence="2" id="KW-0963">Cytoplasm</keyword>
<dbReference type="SUPFAM" id="SSF55770">
    <property type="entry name" value="Profilin (actin-binding protein)"/>
    <property type="match status" value="1"/>
</dbReference>
<dbReference type="Proteomes" id="UP000291022">
    <property type="component" value="Unassembled WGS sequence"/>
</dbReference>
<dbReference type="OMA" id="AGATCQD"/>
<dbReference type="GeneTree" id="ENSGT00940000153664"/>
<dbReference type="GO" id="GO:0005856">
    <property type="term" value="C:cytoskeleton"/>
    <property type="evidence" value="ECO:0007669"/>
    <property type="project" value="UniProtKB-SubCell"/>
</dbReference>
<evidence type="ECO:0000256" key="4">
    <source>
        <dbReference type="ARBA" id="ARBA00023212"/>
    </source>
</evidence>
<name>A0A452SEM1_URSAM</name>
<dbReference type="PRINTS" id="PR01639">
    <property type="entry name" value="PROFILINMAML"/>
</dbReference>
<dbReference type="GO" id="GO:0030833">
    <property type="term" value="P:regulation of actin filament polymerization"/>
    <property type="evidence" value="ECO:0007669"/>
    <property type="project" value="TreeGrafter"/>
</dbReference>
<accession>A0A452SEM1</accession>
<reference evidence="5" key="2">
    <citation type="submission" date="2025-08" db="UniProtKB">
        <authorList>
            <consortium name="Ensembl"/>
        </authorList>
    </citation>
    <scope>IDENTIFICATION</scope>
</reference>
<evidence type="ECO:0000256" key="1">
    <source>
        <dbReference type="ARBA" id="ARBA00004245"/>
    </source>
</evidence>
<sequence length="147" mass="15878">MGGDTHIHHLLAGATCQDAATGHRALQGLALGLDQRPEKTFVNFTPAEVGVPVGKDPSSFFVNGLTLGSRKCPVKGDPLLQDREFPLDLRTRSTSGAPTFNITVTMTAKTLVLLMGKEGVRRGDSNRKCYEMASHPQRSPLLTSYKT</sequence>
<evidence type="ECO:0000256" key="3">
    <source>
        <dbReference type="ARBA" id="ARBA00023203"/>
    </source>
</evidence>
<keyword evidence="3" id="KW-0009">Actin-binding</keyword>
<dbReference type="Gene3D" id="3.30.450.30">
    <property type="entry name" value="Dynein light chain 2a, cytoplasmic"/>
    <property type="match status" value="1"/>
</dbReference>
<keyword evidence="6" id="KW-1185">Reference proteome</keyword>
<dbReference type="STRING" id="9643.ENSUAMP00000030878"/>
<reference evidence="6" key="1">
    <citation type="submission" date="2016-06" db="EMBL/GenBank/DDBJ databases">
        <title>De novo assembly and RNA-Seq shows season-dependent expression and editing in black bear kidneys.</title>
        <authorList>
            <person name="Korstanje R."/>
            <person name="Srivastava A."/>
            <person name="Sarsani V.K."/>
            <person name="Sheehan S.M."/>
            <person name="Seger R.L."/>
            <person name="Barter M.E."/>
            <person name="Lindqvist C."/>
            <person name="Brody L.C."/>
            <person name="Mullikin J.C."/>
        </authorList>
    </citation>
    <scope>NUCLEOTIDE SEQUENCE [LARGE SCALE GENOMIC DNA]</scope>
</reference>
<evidence type="ECO:0000256" key="2">
    <source>
        <dbReference type="ARBA" id="ARBA00022490"/>
    </source>
</evidence>
<comment type="subcellular location">
    <subcellularLocation>
        <location evidence="1">Cytoplasm</location>
        <location evidence="1">Cytoskeleton</location>
    </subcellularLocation>
</comment>
<dbReference type="GO" id="GO:0005737">
    <property type="term" value="C:cytoplasm"/>
    <property type="evidence" value="ECO:0007669"/>
    <property type="project" value="TreeGrafter"/>
</dbReference>
<protein>
    <submittedName>
        <fullName evidence="5">Uncharacterized protein</fullName>
    </submittedName>
</protein>
<dbReference type="GO" id="GO:0032233">
    <property type="term" value="P:positive regulation of actin filament bundle assembly"/>
    <property type="evidence" value="ECO:0007669"/>
    <property type="project" value="TreeGrafter"/>
</dbReference>
<dbReference type="PANTHER" id="PTHR13936:SF14">
    <property type="entry name" value="PROFILIN-1"/>
    <property type="match status" value="1"/>
</dbReference>
<organism evidence="5 6">
    <name type="scientific">Ursus americanus</name>
    <name type="common">American black bear</name>
    <name type="synonym">Euarctos americanus</name>
    <dbReference type="NCBI Taxonomy" id="9643"/>
    <lineage>
        <taxon>Eukaryota</taxon>
        <taxon>Metazoa</taxon>
        <taxon>Chordata</taxon>
        <taxon>Craniata</taxon>
        <taxon>Vertebrata</taxon>
        <taxon>Euteleostomi</taxon>
        <taxon>Mammalia</taxon>
        <taxon>Eutheria</taxon>
        <taxon>Laurasiatheria</taxon>
        <taxon>Carnivora</taxon>
        <taxon>Caniformia</taxon>
        <taxon>Ursidae</taxon>
        <taxon>Ursus</taxon>
    </lineage>
</organism>
<evidence type="ECO:0000313" key="5">
    <source>
        <dbReference type="Ensembl" id="ENSUAMP00000030878.1"/>
    </source>
</evidence>
<keyword evidence="4" id="KW-0206">Cytoskeleton</keyword>
<dbReference type="Ensembl" id="ENSUAMT00000034447.1">
    <property type="protein sequence ID" value="ENSUAMP00000030878.1"/>
    <property type="gene ID" value="ENSUAMG00000023706.1"/>
</dbReference>
<dbReference type="InterPro" id="IPR005454">
    <property type="entry name" value="Profilin1/2/3_vertebrate"/>
</dbReference>
<dbReference type="InterPro" id="IPR005455">
    <property type="entry name" value="PFN_euk"/>
</dbReference>
<dbReference type="GO" id="GO:0030036">
    <property type="term" value="P:actin cytoskeleton organization"/>
    <property type="evidence" value="ECO:0007669"/>
    <property type="project" value="InterPro"/>
</dbReference>
<dbReference type="AlphaFoldDB" id="A0A452SEM1"/>
<reference evidence="5" key="3">
    <citation type="submission" date="2025-09" db="UniProtKB">
        <authorList>
            <consortium name="Ensembl"/>
        </authorList>
    </citation>
    <scope>IDENTIFICATION</scope>
</reference>
<dbReference type="InterPro" id="IPR036140">
    <property type="entry name" value="PFN_sf"/>
</dbReference>